<proteinExistence type="predicted"/>
<feature type="transmembrane region" description="Helical" evidence="1">
    <location>
        <begin position="264"/>
        <end position="283"/>
    </location>
</feature>
<keyword evidence="1" id="KW-1133">Transmembrane helix</keyword>
<dbReference type="RefSeq" id="WP_072474424.1">
    <property type="nucleotide sequence ID" value="NZ_FPJG01000002.1"/>
</dbReference>
<evidence type="ECO:0000313" key="2">
    <source>
        <dbReference type="EMBL" id="SFW13586.1"/>
    </source>
</evidence>
<organism evidence="2 3">
    <name type="scientific">Amycolatopsis australiensis</name>
    <dbReference type="NCBI Taxonomy" id="546364"/>
    <lineage>
        <taxon>Bacteria</taxon>
        <taxon>Bacillati</taxon>
        <taxon>Actinomycetota</taxon>
        <taxon>Actinomycetes</taxon>
        <taxon>Pseudonocardiales</taxon>
        <taxon>Pseudonocardiaceae</taxon>
        <taxon>Amycolatopsis</taxon>
    </lineage>
</organism>
<accession>A0A1K1LRT6</accession>
<evidence type="ECO:0000313" key="3">
    <source>
        <dbReference type="Proteomes" id="UP000182740"/>
    </source>
</evidence>
<dbReference type="Proteomes" id="UP000182740">
    <property type="component" value="Unassembled WGS sequence"/>
</dbReference>
<evidence type="ECO:0000256" key="1">
    <source>
        <dbReference type="SAM" id="Phobius"/>
    </source>
</evidence>
<reference evidence="3" key="1">
    <citation type="submission" date="2016-11" db="EMBL/GenBank/DDBJ databases">
        <authorList>
            <person name="Varghese N."/>
            <person name="Submissions S."/>
        </authorList>
    </citation>
    <scope>NUCLEOTIDE SEQUENCE [LARGE SCALE GENOMIC DNA]</scope>
    <source>
        <strain evidence="3">DSM 44671</strain>
    </source>
</reference>
<name>A0A1K1LRT6_9PSEU</name>
<sequence length="337" mass="37407">MSVPIVAGGPEDRREGFVLPTGPSFFTYDVTAPISKGPKVRMADVKLVYPAVRESWRRRLSDTDTRLDCQLIIGSDWKPDTKLARGTRSEPIEVYLPDWHSYQPDQPPRYTSSEKVVLEVGELTVETVADFRALLKKVLDRAGLTCGQIAMKTSINRSSLYNLVDVRRSGLPTKPDQVQEFLCACGLQLQQVATIMRSWSLLNAARPKPTGKPAAATTPAAASTPITKLSPREIVREATALRGPRVGDFAIGDIGRELVRTRTLLPIVFCVAVLLGWRVAVHVMAGDRADVGVWTLLHMSSSWWLLTTIGLVVSTQVLRWRLRRSVRPRLKSRRGSS</sequence>
<dbReference type="AlphaFoldDB" id="A0A1K1LRT6"/>
<keyword evidence="1" id="KW-0812">Transmembrane</keyword>
<feature type="transmembrane region" description="Helical" evidence="1">
    <location>
        <begin position="303"/>
        <end position="322"/>
    </location>
</feature>
<gene>
    <name evidence="2" type="ORF">SAMN04489730_0173</name>
</gene>
<dbReference type="EMBL" id="FPJG01000002">
    <property type="protein sequence ID" value="SFW13586.1"/>
    <property type="molecule type" value="Genomic_DNA"/>
</dbReference>
<keyword evidence="3" id="KW-1185">Reference proteome</keyword>
<protein>
    <submittedName>
        <fullName evidence="2">Uncharacterized protein</fullName>
    </submittedName>
</protein>
<keyword evidence="1" id="KW-0472">Membrane</keyword>
<dbReference type="OrthoDB" id="3694627at2"/>